<dbReference type="Proteomes" id="UP000192815">
    <property type="component" value="Unassembled WGS sequence"/>
</dbReference>
<keyword evidence="2" id="KW-1185">Reference proteome</keyword>
<protein>
    <submittedName>
        <fullName evidence="1">Uncharacterized protein</fullName>
    </submittedName>
</protein>
<name>A0A1X0N6S9_9PSED</name>
<organism evidence="1 2">
    <name type="scientific">Pseudomonas floridensis</name>
    <dbReference type="NCBI Taxonomy" id="1958950"/>
    <lineage>
        <taxon>Bacteria</taxon>
        <taxon>Pseudomonadati</taxon>
        <taxon>Pseudomonadota</taxon>
        <taxon>Gammaproteobacteria</taxon>
        <taxon>Pseudomonadales</taxon>
        <taxon>Pseudomonadaceae</taxon>
        <taxon>Pseudomonas</taxon>
    </lineage>
</organism>
<reference evidence="2" key="1">
    <citation type="submission" date="2017-02" db="EMBL/GenBank/DDBJ databases">
        <title>Pseudomonas floridae sp. nov., a novel pathogenic bacterial species isolated from tomato.</title>
        <authorList>
            <person name="Timilsina S."/>
            <person name="Vallad G.E."/>
            <person name="Jones J.B."/>
        </authorList>
    </citation>
    <scope>NUCLEOTIDE SEQUENCE [LARGE SCALE GENOMIC DNA]</scope>
    <source>
        <strain evidence="2">GEV388</strain>
    </source>
</reference>
<gene>
    <name evidence="1" type="ORF">BZK31_13875</name>
</gene>
<sequence length="62" mass="6752">MTYLLADEIAAHTRLLLAPPLAHLDTSNSALLHAEKNDYPACFQAFTKFTLQDPSPQALALA</sequence>
<evidence type="ECO:0000313" key="2">
    <source>
        <dbReference type="Proteomes" id="UP000192815"/>
    </source>
</evidence>
<evidence type="ECO:0000313" key="1">
    <source>
        <dbReference type="EMBL" id="ORC58664.1"/>
    </source>
</evidence>
<dbReference type="AlphaFoldDB" id="A0A1X0N6S9"/>
<accession>A0A1X0N6S9</accession>
<proteinExistence type="predicted"/>
<comment type="caution">
    <text evidence="1">The sequence shown here is derived from an EMBL/GenBank/DDBJ whole genome shotgun (WGS) entry which is preliminary data.</text>
</comment>
<dbReference type="EMBL" id="MUIO01000052">
    <property type="protein sequence ID" value="ORC58664.1"/>
    <property type="molecule type" value="Genomic_DNA"/>
</dbReference>
<dbReference type="STRING" id="1958950.BZK31_13875"/>